<dbReference type="GO" id="GO:0000271">
    <property type="term" value="P:polysaccharide biosynthetic process"/>
    <property type="evidence" value="ECO:0007669"/>
    <property type="project" value="UniProtKB-KW"/>
</dbReference>
<evidence type="ECO:0000313" key="18">
    <source>
        <dbReference type="Proteomes" id="UP000256838"/>
    </source>
</evidence>
<dbReference type="GO" id="GO:0042802">
    <property type="term" value="F:identical protein binding"/>
    <property type="evidence" value="ECO:0007669"/>
    <property type="project" value="UniProtKB-ARBA"/>
</dbReference>
<dbReference type="NCBIfam" id="TIGR01007">
    <property type="entry name" value="eps_fam"/>
    <property type="match status" value="1"/>
</dbReference>
<gene>
    <name evidence="17" type="ORF">DWV00_08165</name>
</gene>
<dbReference type="InterPro" id="IPR032807">
    <property type="entry name" value="GNVR"/>
</dbReference>
<dbReference type="GO" id="GO:0005886">
    <property type="term" value="C:plasma membrane"/>
    <property type="evidence" value="ECO:0007669"/>
    <property type="project" value="UniProtKB-SubCell"/>
</dbReference>
<evidence type="ECO:0000256" key="5">
    <source>
        <dbReference type="ARBA" id="ARBA00022777"/>
    </source>
</evidence>
<dbReference type="SUPFAM" id="SSF52540">
    <property type="entry name" value="P-loop containing nucleoside triphosphate hydrolases"/>
    <property type="match status" value="1"/>
</dbReference>
<dbReference type="CDD" id="cd05387">
    <property type="entry name" value="BY-kinase"/>
    <property type="match status" value="1"/>
</dbReference>
<dbReference type="PANTHER" id="PTHR32309">
    <property type="entry name" value="TYROSINE-PROTEIN KINASE"/>
    <property type="match status" value="1"/>
</dbReference>
<keyword evidence="14" id="KW-0812">Transmembrane</keyword>
<keyword evidence="5 17" id="KW-0418">Kinase</keyword>
<keyword evidence="9" id="KW-0270">Exopolysaccharide synthesis</keyword>
<dbReference type="AlphaFoldDB" id="A0A3D8K3J1"/>
<dbReference type="Pfam" id="PF13807">
    <property type="entry name" value="GNVR"/>
    <property type="match status" value="1"/>
</dbReference>
<dbReference type="Proteomes" id="UP000256838">
    <property type="component" value="Unassembled WGS sequence"/>
</dbReference>
<evidence type="ECO:0000313" key="17">
    <source>
        <dbReference type="EMBL" id="RDU99602.1"/>
    </source>
</evidence>
<evidence type="ECO:0000256" key="12">
    <source>
        <dbReference type="ARBA" id="ARBA00067833"/>
    </source>
</evidence>
<keyword evidence="6" id="KW-0067">ATP-binding</keyword>
<comment type="catalytic activity">
    <reaction evidence="10">
        <text>L-tyrosyl-[protein] + ATP = O-phospho-L-tyrosyl-[protein] + ADP + H(+)</text>
        <dbReference type="Rhea" id="RHEA:10596"/>
        <dbReference type="Rhea" id="RHEA-COMP:10136"/>
        <dbReference type="Rhea" id="RHEA-COMP:20101"/>
        <dbReference type="ChEBI" id="CHEBI:15378"/>
        <dbReference type="ChEBI" id="CHEBI:30616"/>
        <dbReference type="ChEBI" id="CHEBI:46858"/>
        <dbReference type="ChEBI" id="CHEBI:61978"/>
        <dbReference type="ChEBI" id="CHEBI:456216"/>
    </reaction>
</comment>
<evidence type="ECO:0000259" key="16">
    <source>
        <dbReference type="Pfam" id="PF13807"/>
    </source>
</evidence>
<evidence type="ECO:0000256" key="11">
    <source>
        <dbReference type="ARBA" id="ARBA00054296"/>
    </source>
</evidence>
<dbReference type="FunFam" id="3.40.50.300:FF:000527">
    <property type="entry name" value="Tyrosine-protein kinase etk"/>
    <property type="match status" value="1"/>
</dbReference>
<evidence type="ECO:0000256" key="7">
    <source>
        <dbReference type="ARBA" id="ARBA00022989"/>
    </source>
</evidence>
<sequence length="377" mass="40956">EQISELNDSIAAFSQQMKHFPDIEQEAVGLKRDVQVDTDLYTSLLNTTQQLKVVEAGKLGTVRLVDDANTPDEPVRPKRMLVIVLSLIFGAGLGIVIALIRKTLRNRVSHPQEIERYTGLEVLTAIPYSEAQRMLTHTTGNQRAVAGLLAHRQPRDPAIESLRNLRTALHFSMTDSPSNIVMLTGPTPDVGKSFVATNFAAVLAAGGKRVLLIDGDLHKGRLNEYFNESHEDGLAELVAGTKTLDEVTRRGIASGFDFIPTGALPENPSEVLLSDALRPQLETMSQRYDIVLIDTPPVLAVSDAQVVGLHAGAVFLIARHQSSDIGEIQESVKRLGRSGVAVKGVLLNGFQPSRNGYGYGYGYGPQYAGYTSSHPAR</sequence>
<dbReference type="Pfam" id="PF13614">
    <property type="entry name" value="AAA_31"/>
    <property type="match status" value="1"/>
</dbReference>
<keyword evidence="4" id="KW-0547">Nucleotide-binding</keyword>
<evidence type="ECO:0000256" key="3">
    <source>
        <dbReference type="ARBA" id="ARBA00022679"/>
    </source>
</evidence>
<evidence type="ECO:0000256" key="6">
    <source>
        <dbReference type="ARBA" id="ARBA00022840"/>
    </source>
</evidence>
<dbReference type="EMBL" id="QRGA01000004">
    <property type="protein sequence ID" value="RDU99602.1"/>
    <property type="molecule type" value="Genomic_DNA"/>
</dbReference>
<feature type="non-terminal residue" evidence="17">
    <location>
        <position position="1"/>
    </location>
</feature>
<proteinExistence type="inferred from homology"/>
<keyword evidence="7 14" id="KW-1133">Transmembrane helix</keyword>
<dbReference type="RefSeq" id="WP_220274669.1">
    <property type="nucleotide sequence ID" value="NZ_QRGA01000004.1"/>
</dbReference>
<name>A0A3D8K3J1_9BURK</name>
<evidence type="ECO:0000256" key="4">
    <source>
        <dbReference type="ARBA" id="ARBA00022741"/>
    </source>
</evidence>
<feature type="domain" description="AAA" evidence="15">
    <location>
        <begin position="190"/>
        <end position="302"/>
    </location>
</feature>
<protein>
    <recommendedName>
        <fullName evidence="12">Putative tyrosine-protein kinase EpsB</fullName>
    </recommendedName>
    <alternativeName>
        <fullName evidence="13">EPS I polysaccharide export protein EpsB</fullName>
    </alternativeName>
</protein>
<keyword evidence="8" id="KW-0829">Tyrosine-protein kinase</keyword>
<comment type="caution">
    <text evidence="17">The sequence shown here is derived from an EMBL/GenBank/DDBJ whole genome shotgun (WGS) entry which is preliminary data.</text>
</comment>
<evidence type="ECO:0000256" key="1">
    <source>
        <dbReference type="ARBA" id="ARBA00004429"/>
    </source>
</evidence>
<feature type="transmembrane region" description="Helical" evidence="14">
    <location>
        <begin position="80"/>
        <end position="100"/>
    </location>
</feature>
<accession>A0A3D8K3J1</accession>
<dbReference type="PANTHER" id="PTHR32309:SF32">
    <property type="entry name" value="TYROSINE-PROTEIN KINASE ETK-RELATED"/>
    <property type="match status" value="1"/>
</dbReference>
<dbReference type="Gene3D" id="3.40.50.300">
    <property type="entry name" value="P-loop containing nucleotide triphosphate hydrolases"/>
    <property type="match status" value="1"/>
</dbReference>
<dbReference type="GO" id="GO:0004713">
    <property type="term" value="F:protein tyrosine kinase activity"/>
    <property type="evidence" value="ECO:0007669"/>
    <property type="project" value="UniProtKB-KW"/>
</dbReference>
<evidence type="ECO:0000256" key="14">
    <source>
        <dbReference type="SAM" id="Phobius"/>
    </source>
</evidence>
<keyword evidence="18" id="KW-1185">Reference proteome</keyword>
<dbReference type="InterPro" id="IPR025669">
    <property type="entry name" value="AAA_dom"/>
</dbReference>
<evidence type="ECO:0000256" key="13">
    <source>
        <dbReference type="ARBA" id="ARBA00081049"/>
    </source>
</evidence>
<evidence type="ECO:0000256" key="8">
    <source>
        <dbReference type="ARBA" id="ARBA00023137"/>
    </source>
</evidence>
<evidence type="ECO:0000256" key="9">
    <source>
        <dbReference type="ARBA" id="ARBA00023169"/>
    </source>
</evidence>
<organism evidence="17 18">
    <name type="scientific">Trinickia dinghuensis</name>
    <dbReference type="NCBI Taxonomy" id="2291023"/>
    <lineage>
        <taxon>Bacteria</taxon>
        <taxon>Pseudomonadati</taxon>
        <taxon>Pseudomonadota</taxon>
        <taxon>Betaproteobacteria</taxon>
        <taxon>Burkholderiales</taxon>
        <taxon>Burkholderiaceae</taxon>
        <taxon>Trinickia</taxon>
    </lineage>
</organism>
<dbReference type="GO" id="GO:0005524">
    <property type="term" value="F:ATP binding"/>
    <property type="evidence" value="ECO:0007669"/>
    <property type="project" value="UniProtKB-KW"/>
</dbReference>
<evidence type="ECO:0000259" key="15">
    <source>
        <dbReference type="Pfam" id="PF13614"/>
    </source>
</evidence>
<evidence type="ECO:0000256" key="2">
    <source>
        <dbReference type="ARBA" id="ARBA00008883"/>
    </source>
</evidence>
<dbReference type="InterPro" id="IPR027417">
    <property type="entry name" value="P-loop_NTPase"/>
</dbReference>
<dbReference type="InterPro" id="IPR050445">
    <property type="entry name" value="Bact_polysacc_biosynth/exp"/>
</dbReference>
<comment type="subcellular location">
    <subcellularLocation>
        <location evidence="1">Cell inner membrane</location>
        <topology evidence="1">Multi-pass membrane protein</topology>
    </subcellularLocation>
</comment>
<feature type="domain" description="Tyrosine-protein kinase G-rich" evidence="16">
    <location>
        <begin position="22"/>
        <end position="102"/>
    </location>
</feature>
<keyword evidence="3" id="KW-0808">Transferase</keyword>
<reference evidence="17 18" key="1">
    <citation type="submission" date="2018-08" db="EMBL/GenBank/DDBJ databases">
        <title>Paraburkholderia sp. DHOM06 isolated from forest soil.</title>
        <authorList>
            <person name="Gao Z.-H."/>
            <person name="Qiu L.-H."/>
        </authorList>
    </citation>
    <scope>NUCLEOTIDE SEQUENCE [LARGE SCALE GENOMIC DNA]</scope>
    <source>
        <strain evidence="17 18">DHOM06</strain>
    </source>
</reference>
<keyword evidence="14" id="KW-0472">Membrane</keyword>
<evidence type="ECO:0000256" key="10">
    <source>
        <dbReference type="ARBA" id="ARBA00053015"/>
    </source>
</evidence>
<dbReference type="InterPro" id="IPR005702">
    <property type="entry name" value="Wzc-like_C"/>
</dbReference>
<comment type="similarity">
    <text evidence="2">Belongs to the etk/wzc family.</text>
</comment>
<comment type="function">
    <text evidence="11">Probably involved in polymerization and/or export of exopolysaccharide EPS I which functions as a virulence factor. May be involved in an ATP-dependent process in the pathway for EPS I production, possibly export of the trimeric repeat units across the inner membrane or their polymerization.</text>
</comment>